<dbReference type="Proteomes" id="UP001066276">
    <property type="component" value="Chromosome 9"/>
</dbReference>
<name>A0AAV7N5C2_PLEWA</name>
<protein>
    <submittedName>
        <fullName evidence="1">Uncharacterized protein</fullName>
    </submittedName>
</protein>
<dbReference type="AlphaFoldDB" id="A0AAV7N5C2"/>
<proteinExistence type="predicted"/>
<sequence length="107" mass="11392">MVPPLGVPGPSATELDLTLLDSLAGSHLRLSSLKRSRSVALGCHTGLAGMSSDAGDSSLMQRRCPKQCVPTPGMVAYWCHGDTRWNAPRPRSAETVGCCRFSFFPSS</sequence>
<keyword evidence="2" id="KW-1185">Reference proteome</keyword>
<reference evidence="1" key="1">
    <citation type="journal article" date="2022" name="bioRxiv">
        <title>Sequencing and chromosome-scale assembly of the giantPleurodeles waltlgenome.</title>
        <authorList>
            <person name="Brown T."/>
            <person name="Elewa A."/>
            <person name="Iarovenko S."/>
            <person name="Subramanian E."/>
            <person name="Araus A.J."/>
            <person name="Petzold A."/>
            <person name="Susuki M."/>
            <person name="Suzuki K.-i.T."/>
            <person name="Hayashi T."/>
            <person name="Toyoda A."/>
            <person name="Oliveira C."/>
            <person name="Osipova E."/>
            <person name="Leigh N.D."/>
            <person name="Simon A."/>
            <person name="Yun M.H."/>
        </authorList>
    </citation>
    <scope>NUCLEOTIDE SEQUENCE</scope>
    <source>
        <strain evidence="1">20211129_DDA</strain>
        <tissue evidence="1">Liver</tissue>
    </source>
</reference>
<evidence type="ECO:0000313" key="2">
    <source>
        <dbReference type="Proteomes" id="UP001066276"/>
    </source>
</evidence>
<accession>A0AAV7N5C2</accession>
<gene>
    <name evidence="1" type="ORF">NDU88_005272</name>
</gene>
<evidence type="ECO:0000313" key="1">
    <source>
        <dbReference type="EMBL" id="KAJ1107885.1"/>
    </source>
</evidence>
<dbReference type="EMBL" id="JANPWB010000013">
    <property type="protein sequence ID" value="KAJ1107885.1"/>
    <property type="molecule type" value="Genomic_DNA"/>
</dbReference>
<comment type="caution">
    <text evidence="1">The sequence shown here is derived from an EMBL/GenBank/DDBJ whole genome shotgun (WGS) entry which is preliminary data.</text>
</comment>
<organism evidence="1 2">
    <name type="scientific">Pleurodeles waltl</name>
    <name type="common">Iberian ribbed newt</name>
    <dbReference type="NCBI Taxonomy" id="8319"/>
    <lineage>
        <taxon>Eukaryota</taxon>
        <taxon>Metazoa</taxon>
        <taxon>Chordata</taxon>
        <taxon>Craniata</taxon>
        <taxon>Vertebrata</taxon>
        <taxon>Euteleostomi</taxon>
        <taxon>Amphibia</taxon>
        <taxon>Batrachia</taxon>
        <taxon>Caudata</taxon>
        <taxon>Salamandroidea</taxon>
        <taxon>Salamandridae</taxon>
        <taxon>Pleurodelinae</taxon>
        <taxon>Pleurodeles</taxon>
    </lineage>
</organism>